<dbReference type="EMBL" id="CP003360">
    <property type="protein sequence ID" value="AFM28053.1"/>
    <property type="molecule type" value="Genomic_DNA"/>
</dbReference>
<dbReference type="KEGG" id="dti:Desti_5468"/>
<dbReference type="STRING" id="706587.Desti_5468"/>
<proteinExistence type="predicted"/>
<dbReference type="PROSITE" id="PS50983">
    <property type="entry name" value="FE_B12_PBP"/>
    <property type="match status" value="1"/>
</dbReference>
<sequence>MRCKEGIASGLCCLLLFSTWTVYAETLTYTDKLGRTVDVPLPIKRAVFFETYELVAHLGIWDRMVGISRYAYENDLMRAVNPDIERTIPSAGSGLDVNIEALLKLNPDLVLTWTYKPDIVPFMERKGLTVIAIYLESIAELYEVMRLQGRLFQKEEQVQQSIILMERIFDLIRERVSAISDSEKKKVLWLGRSPTTVAGRTGIPHDTFMMIRGENVAASIHEENTEVSMEQIIAWNPEVIFIWGGAQYKSKDIMDSDQWRHVTAVKQGRVFKAPHWSRWSPRLALVALWMAKRTYPEHFRDVNLEAVTESFFQKLYGISYQSLNSIED</sequence>
<dbReference type="HOGENOM" id="CLU_038034_13_3_7"/>
<dbReference type="Pfam" id="PF01497">
    <property type="entry name" value="Peripla_BP_2"/>
    <property type="match status" value="1"/>
</dbReference>
<feature type="signal peptide" evidence="1">
    <location>
        <begin position="1"/>
        <end position="24"/>
    </location>
</feature>
<keyword evidence="1" id="KW-0732">Signal</keyword>
<organism evidence="3 4">
    <name type="scientific">Desulfomonile tiedjei (strain ATCC 49306 / DSM 6799 / DCB-1)</name>
    <dbReference type="NCBI Taxonomy" id="706587"/>
    <lineage>
        <taxon>Bacteria</taxon>
        <taxon>Pseudomonadati</taxon>
        <taxon>Thermodesulfobacteriota</taxon>
        <taxon>Desulfomonilia</taxon>
        <taxon>Desulfomonilales</taxon>
        <taxon>Desulfomonilaceae</taxon>
        <taxon>Desulfomonile</taxon>
    </lineage>
</organism>
<keyword evidence="4" id="KW-1185">Reference proteome</keyword>
<dbReference type="PANTHER" id="PTHR30535">
    <property type="entry name" value="VITAMIN B12-BINDING PROTEIN"/>
    <property type="match status" value="1"/>
</dbReference>
<dbReference type="AlphaFoldDB" id="I4CER2"/>
<dbReference type="SUPFAM" id="SSF53807">
    <property type="entry name" value="Helical backbone' metal receptor"/>
    <property type="match status" value="1"/>
</dbReference>
<evidence type="ECO:0000313" key="3">
    <source>
        <dbReference type="EMBL" id="AFM28053.1"/>
    </source>
</evidence>
<dbReference type="InterPro" id="IPR050902">
    <property type="entry name" value="ABC_Transporter_SBP"/>
</dbReference>
<evidence type="ECO:0000256" key="1">
    <source>
        <dbReference type="SAM" id="SignalP"/>
    </source>
</evidence>
<name>I4CER2_DESTA</name>
<evidence type="ECO:0000259" key="2">
    <source>
        <dbReference type="PROSITE" id="PS50983"/>
    </source>
</evidence>
<feature type="domain" description="Fe/B12 periplasmic-binding" evidence="2">
    <location>
        <begin position="43"/>
        <end position="302"/>
    </location>
</feature>
<dbReference type="Proteomes" id="UP000006055">
    <property type="component" value="Chromosome"/>
</dbReference>
<gene>
    <name evidence="3" type="ordered locus">Desti_5468</name>
</gene>
<accession>I4CER2</accession>
<protein>
    <submittedName>
        <fullName evidence="3">ABC-type Fe3+-hydroxamate transport system, periplasmic component</fullName>
    </submittedName>
</protein>
<reference evidence="4" key="1">
    <citation type="submission" date="2012-06" db="EMBL/GenBank/DDBJ databases">
        <title>Complete sequence of chromosome of Desulfomonile tiedjei DSM 6799.</title>
        <authorList>
            <person name="Lucas S."/>
            <person name="Copeland A."/>
            <person name="Lapidus A."/>
            <person name="Glavina del Rio T."/>
            <person name="Dalin E."/>
            <person name="Tice H."/>
            <person name="Bruce D."/>
            <person name="Goodwin L."/>
            <person name="Pitluck S."/>
            <person name="Peters L."/>
            <person name="Ovchinnikova G."/>
            <person name="Zeytun A."/>
            <person name="Lu M."/>
            <person name="Kyrpides N."/>
            <person name="Mavromatis K."/>
            <person name="Ivanova N."/>
            <person name="Brettin T."/>
            <person name="Detter J.C."/>
            <person name="Han C."/>
            <person name="Larimer F."/>
            <person name="Land M."/>
            <person name="Hauser L."/>
            <person name="Markowitz V."/>
            <person name="Cheng J.-F."/>
            <person name="Hugenholtz P."/>
            <person name="Woyke T."/>
            <person name="Wu D."/>
            <person name="Spring S."/>
            <person name="Schroeder M."/>
            <person name="Brambilla E."/>
            <person name="Klenk H.-P."/>
            <person name="Eisen J.A."/>
        </authorList>
    </citation>
    <scope>NUCLEOTIDE SEQUENCE [LARGE SCALE GENOMIC DNA]</scope>
    <source>
        <strain evidence="4">ATCC 49306 / DSM 6799 / DCB-1</strain>
    </source>
</reference>
<dbReference type="PANTHER" id="PTHR30535:SF33">
    <property type="entry name" value="PERIPLASMIC BINDING PROTEIN"/>
    <property type="match status" value="1"/>
</dbReference>
<dbReference type="Gene3D" id="3.40.50.1980">
    <property type="entry name" value="Nitrogenase molybdenum iron protein domain"/>
    <property type="match status" value="2"/>
</dbReference>
<dbReference type="InterPro" id="IPR002491">
    <property type="entry name" value="ABC_transptr_periplasmic_BD"/>
</dbReference>
<dbReference type="eggNOG" id="COG0614">
    <property type="taxonomic scope" value="Bacteria"/>
</dbReference>
<feature type="chain" id="PRO_5003687293" evidence="1">
    <location>
        <begin position="25"/>
        <end position="328"/>
    </location>
</feature>
<evidence type="ECO:0000313" key="4">
    <source>
        <dbReference type="Proteomes" id="UP000006055"/>
    </source>
</evidence>